<dbReference type="AlphaFoldDB" id="A0A9D0ZH89"/>
<dbReference type="GO" id="GO:0051539">
    <property type="term" value="F:4 iron, 4 sulfur cluster binding"/>
    <property type="evidence" value="ECO:0007669"/>
    <property type="project" value="UniProtKB-KW"/>
</dbReference>
<dbReference type="Pfam" id="PF13353">
    <property type="entry name" value="Fer4_12"/>
    <property type="match status" value="1"/>
</dbReference>
<dbReference type="EMBL" id="DVFW01000015">
    <property type="protein sequence ID" value="HIQ80132.1"/>
    <property type="molecule type" value="Genomic_DNA"/>
</dbReference>
<keyword evidence="9" id="KW-0408">Iron</keyword>
<keyword evidence="10" id="KW-0411">Iron-sulfur</keyword>
<evidence type="ECO:0000256" key="8">
    <source>
        <dbReference type="ARBA" id="ARBA00023002"/>
    </source>
</evidence>
<dbReference type="GO" id="GO:0043365">
    <property type="term" value="F:[formate-C-acetyltransferase]-activating enzyme activity"/>
    <property type="evidence" value="ECO:0007669"/>
    <property type="project" value="InterPro"/>
</dbReference>
<evidence type="ECO:0000313" key="14">
    <source>
        <dbReference type="Proteomes" id="UP000886787"/>
    </source>
</evidence>
<dbReference type="EC" id="1.97.1.-" evidence="12"/>
<evidence type="ECO:0000256" key="3">
    <source>
        <dbReference type="ARBA" id="ARBA00009777"/>
    </source>
</evidence>
<proteinExistence type="inferred from homology"/>
<dbReference type="SFLD" id="SFLDG01066">
    <property type="entry name" value="organic_radical-activating_enz"/>
    <property type="match status" value="1"/>
</dbReference>
<comment type="cofactor">
    <cofactor evidence="1">
        <name>[4Fe-4S] cluster</name>
        <dbReference type="ChEBI" id="CHEBI:49883"/>
    </cofactor>
</comment>
<keyword evidence="7" id="KW-0479">Metal-binding</keyword>
<evidence type="ECO:0000256" key="12">
    <source>
        <dbReference type="PIRNR" id="PIRNR000368"/>
    </source>
</evidence>
<dbReference type="InterPro" id="IPR012837">
    <property type="entry name" value="NrdG"/>
</dbReference>
<keyword evidence="6" id="KW-0949">S-adenosyl-L-methionine</keyword>
<reference evidence="13" key="1">
    <citation type="submission" date="2020-10" db="EMBL/GenBank/DDBJ databases">
        <authorList>
            <person name="Gilroy R."/>
        </authorList>
    </citation>
    <scope>NUCLEOTIDE SEQUENCE</scope>
    <source>
        <strain evidence="13">ChiSjej1B19-3389</strain>
    </source>
</reference>
<keyword evidence="5" id="KW-0004">4Fe-4S</keyword>
<dbReference type="PANTHER" id="PTHR30352">
    <property type="entry name" value="PYRUVATE FORMATE-LYASE-ACTIVATING ENZYME"/>
    <property type="match status" value="1"/>
</dbReference>
<dbReference type="GO" id="GO:0046872">
    <property type="term" value="F:metal ion binding"/>
    <property type="evidence" value="ECO:0007669"/>
    <property type="project" value="UniProtKB-KW"/>
</dbReference>
<comment type="function">
    <text evidence="2 12">Activation of anaerobic ribonucleoside-triphosphate reductase under anaerobic conditions by generation of an organic free radical, using S-adenosylmethionine and reduced flavodoxin as cosubstrates to produce 5'-deoxy-adenosine.</text>
</comment>
<dbReference type="InterPro" id="IPR007197">
    <property type="entry name" value="rSAM"/>
</dbReference>
<gene>
    <name evidence="13" type="primary">nrdG</name>
    <name evidence="13" type="ORF">IAD32_02455</name>
</gene>
<organism evidence="13 14">
    <name type="scientific">Candidatus Scatavimonas merdigallinarum</name>
    <dbReference type="NCBI Taxonomy" id="2840914"/>
    <lineage>
        <taxon>Bacteria</taxon>
        <taxon>Bacillati</taxon>
        <taxon>Bacillota</taxon>
        <taxon>Clostridia</taxon>
        <taxon>Eubacteriales</taxon>
        <taxon>Oscillospiraceae</taxon>
        <taxon>Oscillospiraceae incertae sedis</taxon>
        <taxon>Candidatus Scatavimonas</taxon>
    </lineage>
</organism>
<dbReference type="SFLD" id="SFLDS00029">
    <property type="entry name" value="Radical_SAM"/>
    <property type="match status" value="1"/>
</dbReference>
<comment type="catalytic activity">
    <reaction evidence="11">
        <text>glycyl-[protein] + reduced [flavodoxin] + S-adenosyl-L-methionine = glycin-2-yl radical-[protein] + semiquinone [flavodoxin] + 5'-deoxyadenosine + L-methionine + H(+)</text>
        <dbReference type="Rhea" id="RHEA:61976"/>
        <dbReference type="Rhea" id="RHEA-COMP:10622"/>
        <dbReference type="Rhea" id="RHEA-COMP:14480"/>
        <dbReference type="Rhea" id="RHEA-COMP:15993"/>
        <dbReference type="Rhea" id="RHEA-COMP:15994"/>
        <dbReference type="ChEBI" id="CHEBI:15378"/>
        <dbReference type="ChEBI" id="CHEBI:17319"/>
        <dbReference type="ChEBI" id="CHEBI:29947"/>
        <dbReference type="ChEBI" id="CHEBI:32722"/>
        <dbReference type="ChEBI" id="CHEBI:57618"/>
        <dbReference type="ChEBI" id="CHEBI:57844"/>
        <dbReference type="ChEBI" id="CHEBI:59789"/>
        <dbReference type="ChEBI" id="CHEBI:140311"/>
    </reaction>
</comment>
<evidence type="ECO:0000256" key="1">
    <source>
        <dbReference type="ARBA" id="ARBA00001966"/>
    </source>
</evidence>
<name>A0A9D0ZH89_9FIRM</name>
<dbReference type="GO" id="GO:0004748">
    <property type="term" value="F:ribonucleoside-diphosphate reductase activity, thioredoxin disulfide as acceptor"/>
    <property type="evidence" value="ECO:0007669"/>
    <property type="project" value="TreeGrafter"/>
</dbReference>
<dbReference type="SFLD" id="SFLDG01063">
    <property type="entry name" value="activating_enzymes__group_1"/>
    <property type="match status" value="1"/>
</dbReference>
<evidence type="ECO:0000313" key="13">
    <source>
        <dbReference type="EMBL" id="HIQ80132.1"/>
    </source>
</evidence>
<evidence type="ECO:0000256" key="6">
    <source>
        <dbReference type="ARBA" id="ARBA00022691"/>
    </source>
</evidence>
<dbReference type="PIRSF" id="PIRSF000368">
    <property type="entry name" value="NrdG"/>
    <property type="match status" value="1"/>
</dbReference>
<evidence type="ECO:0000256" key="10">
    <source>
        <dbReference type="ARBA" id="ARBA00023014"/>
    </source>
</evidence>
<evidence type="ECO:0000256" key="7">
    <source>
        <dbReference type="ARBA" id="ARBA00022723"/>
    </source>
</evidence>
<dbReference type="Proteomes" id="UP000886787">
    <property type="component" value="Unassembled WGS sequence"/>
</dbReference>
<protein>
    <recommendedName>
        <fullName evidence="4 12">Anaerobic ribonucleoside-triphosphate reductase-activating protein</fullName>
        <ecNumber evidence="12">1.97.1.-</ecNumber>
    </recommendedName>
</protein>
<evidence type="ECO:0000256" key="2">
    <source>
        <dbReference type="ARBA" id="ARBA00003852"/>
    </source>
</evidence>
<dbReference type="NCBIfam" id="TIGR02491">
    <property type="entry name" value="NrdG"/>
    <property type="match status" value="1"/>
</dbReference>
<dbReference type="PROSITE" id="PS01087">
    <property type="entry name" value="RADICAL_ACTIVATING"/>
    <property type="match status" value="1"/>
</dbReference>
<comment type="similarity">
    <text evidence="3 12">Belongs to the organic radical-activating enzymes family.</text>
</comment>
<evidence type="ECO:0000256" key="9">
    <source>
        <dbReference type="ARBA" id="ARBA00023004"/>
    </source>
</evidence>
<dbReference type="Gene3D" id="3.20.20.70">
    <property type="entry name" value="Aldolase class I"/>
    <property type="match status" value="1"/>
</dbReference>
<keyword evidence="8 12" id="KW-0560">Oxidoreductase</keyword>
<dbReference type="CDD" id="cd01335">
    <property type="entry name" value="Radical_SAM"/>
    <property type="match status" value="1"/>
</dbReference>
<dbReference type="PANTHER" id="PTHR30352:SF2">
    <property type="entry name" value="ANAEROBIC RIBONUCLEOSIDE-TRIPHOSPHATE REDUCTASE-ACTIVATING PROTEIN"/>
    <property type="match status" value="1"/>
</dbReference>
<reference evidence="13" key="2">
    <citation type="journal article" date="2021" name="PeerJ">
        <title>Extensive microbial diversity within the chicken gut microbiome revealed by metagenomics and culture.</title>
        <authorList>
            <person name="Gilroy R."/>
            <person name="Ravi A."/>
            <person name="Getino M."/>
            <person name="Pursley I."/>
            <person name="Horton D.L."/>
            <person name="Alikhan N.F."/>
            <person name="Baker D."/>
            <person name="Gharbi K."/>
            <person name="Hall N."/>
            <person name="Watson M."/>
            <person name="Adriaenssens E.M."/>
            <person name="Foster-Nyarko E."/>
            <person name="Jarju S."/>
            <person name="Secka A."/>
            <person name="Antonio M."/>
            <person name="Oren A."/>
            <person name="Chaudhuri R.R."/>
            <person name="La Ragione R."/>
            <person name="Hildebrand F."/>
            <person name="Pallen M.J."/>
        </authorList>
    </citation>
    <scope>NUCLEOTIDE SEQUENCE</scope>
    <source>
        <strain evidence="13">ChiSjej1B19-3389</strain>
    </source>
</reference>
<dbReference type="InterPro" id="IPR034457">
    <property type="entry name" value="Organic_radical-activating"/>
</dbReference>
<accession>A0A9D0ZH89</accession>
<comment type="caution">
    <text evidence="13">The sequence shown here is derived from an EMBL/GenBank/DDBJ whole genome shotgun (WGS) entry which is preliminary data.</text>
</comment>
<dbReference type="InterPro" id="IPR013785">
    <property type="entry name" value="Aldolase_TIM"/>
</dbReference>
<dbReference type="InterPro" id="IPR001989">
    <property type="entry name" value="Radical_activat_CS"/>
</dbReference>
<evidence type="ECO:0000256" key="11">
    <source>
        <dbReference type="ARBA" id="ARBA00047365"/>
    </source>
</evidence>
<dbReference type="InterPro" id="IPR058240">
    <property type="entry name" value="rSAM_sf"/>
</dbReference>
<sequence>MSQPLRLSGVIKESIVDGPGIRFVVFTQGCPHKCKGCHNPGTHDPNGGYDSNTDNILEAVGKNPMLKGVTFSGGEPFMQAHALAILAEQLHAMGLDIITYTGYTFENLQAGFQQHPDWKELLEQTDILIDGPFILEQKSLMLHFRGSKNQRALDVKESMRQGKAVEIDI</sequence>
<evidence type="ECO:0000256" key="5">
    <source>
        <dbReference type="ARBA" id="ARBA00022485"/>
    </source>
</evidence>
<dbReference type="SUPFAM" id="SSF102114">
    <property type="entry name" value="Radical SAM enzymes"/>
    <property type="match status" value="1"/>
</dbReference>
<dbReference type="SFLD" id="SFLDF00299">
    <property type="entry name" value="anaerobic_ribonucleoside-triph"/>
    <property type="match status" value="1"/>
</dbReference>
<evidence type="ECO:0000256" key="4">
    <source>
        <dbReference type="ARBA" id="ARBA00014281"/>
    </source>
</evidence>